<evidence type="ECO:0000313" key="2">
    <source>
        <dbReference type="EMBL" id="PLX60822.1"/>
    </source>
</evidence>
<evidence type="ECO:0008006" key="4">
    <source>
        <dbReference type="Google" id="ProtNLM"/>
    </source>
</evidence>
<reference evidence="2 3" key="1">
    <citation type="submission" date="2017-11" db="EMBL/GenBank/DDBJ databases">
        <title>Genome-resolved metagenomics identifies genetic mobility, metabolic interactions, and unexpected diversity in perchlorate-reducing communities.</title>
        <authorList>
            <person name="Barnum T.P."/>
            <person name="Figueroa I.A."/>
            <person name="Carlstrom C.I."/>
            <person name="Lucas L.N."/>
            <person name="Engelbrektson A.L."/>
            <person name="Coates J.D."/>
        </authorList>
    </citation>
    <scope>NUCLEOTIDE SEQUENCE [LARGE SCALE GENOMIC DNA]</scope>
    <source>
        <strain evidence="2">BM301</strain>
    </source>
</reference>
<feature type="signal peptide" evidence="1">
    <location>
        <begin position="1"/>
        <end position="23"/>
    </location>
</feature>
<dbReference type="STRING" id="1111735.GCA_000428045_01611"/>
<name>A0A2N6CUH7_9GAMM</name>
<keyword evidence="1" id="KW-0732">Signal</keyword>
<gene>
    <name evidence="2" type="ORF">C0630_15495</name>
</gene>
<proteinExistence type="predicted"/>
<organism evidence="2 3">
    <name type="scientific">Sedimenticola selenatireducens</name>
    <dbReference type="NCBI Taxonomy" id="191960"/>
    <lineage>
        <taxon>Bacteria</taxon>
        <taxon>Pseudomonadati</taxon>
        <taxon>Pseudomonadota</taxon>
        <taxon>Gammaproteobacteria</taxon>
        <taxon>Chromatiales</taxon>
        <taxon>Sedimenticolaceae</taxon>
        <taxon>Sedimenticola</taxon>
    </lineage>
</organism>
<dbReference type="Pfam" id="PF09694">
    <property type="entry name" value="Gcw_chp"/>
    <property type="match status" value="1"/>
</dbReference>
<dbReference type="InterPro" id="IPR010239">
    <property type="entry name" value="CHP02001"/>
</dbReference>
<evidence type="ECO:0000256" key="1">
    <source>
        <dbReference type="SAM" id="SignalP"/>
    </source>
</evidence>
<dbReference type="Proteomes" id="UP000235015">
    <property type="component" value="Unassembled WGS sequence"/>
</dbReference>
<comment type="caution">
    <text evidence="2">The sequence shown here is derived from an EMBL/GenBank/DDBJ whole genome shotgun (WGS) entry which is preliminary data.</text>
</comment>
<dbReference type="EMBL" id="PKUN01000023">
    <property type="protein sequence ID" value="PLX60822.1"/>
    <property type="molecule type" value="Genomic_DNA"/>
</dbReference>
<sequence>MKLKKLAIAGALLAGTYNGLALAEGPISANVALTSDYVWRGTSQTDNGPAIQGGFDYAHASGFYIGVWGSNVDFKSDANVELDLYGGYSTEFSSGLGLDVGVIHYDYPSESDLNFEEVYVGLSYDFISAKVSHDPDNDNTYWEAGAEFALPQGFGLGLHIGYNDPDAGEEVTDWKLGVTKSALGVDFELAYTDTDSSSNSLADGRGILTISKSF</sequence>
<accession>A0A2N6CUH7</accession>
<dbReference type="RefSeq" id="WP_029134854.1">
    <property type="nucleotide sequence ID" value="NZ_CAXXYC010000004.1"/>
</dbReference>
<dbReference type="NCBIfam" id="TIGR02001">
    <property type="entry name" value="gcw_chp"/>
    <property type="match status" value="1"/>
</dbReference>
<protein>
    <recommendedName>
        <fullName evidence="4">Porin</fullName>
    </recommendedName>
</protein>
<feature type="chain" id="PRO_5014678905" description="Porin" evidence="1">
    <location>
        <begin position="24"/>
        <end position="214"/>
    </location>
</feature>
<evidence type="ECO:0000313" key="3">
    <source>
        <dbReference type="Proteomes" id="UP000235015"/>
    </source>
</evidence>
<dbReference type="AlphaFoldDB" id="A0A2N6CUH7"/>